<reference evidence="2 3" key="1">
    <citation type="submission" date="2011-10" db="EMBL/GenBank/DDBJ databases">
        <title>Genome Sequence of Commensalibacter intestini A911, isolated from Drosophila gut.</title>
        <authorList>
            <person name="Lee W.-J."/>
            <person name="Kim E.-K."/>
        </authorList>
    </citation>
    <scope>NUCLEOTIDE SEQUENCE [LARGE SCALE GENOMIC DNA]</scope>
    <source>
        <strain evidence="2 3">A911</strain>
    </source>
</reference>
<feature type="signal peptide" evidence="1">
    <location>
        <begin position="1"/>
        <end position="23"/>
    </location>
</feature>
<dbReference type="RefSeq" id="WP_008853887.1">
    <property type="nucleotide sequence ID" value="NZ_AGFR01000003.1"/>
</dbReference>
<dbReference type="STRING" id="1088868.CIN_08970"/>
<comment type="caution">
    <text evidence="2">The sequence shown here is derived from an EMBL/GenBank/DDBJ whole genome shotgun (WGS) entry which is preliminary data.</text>
</comment>
<sequence>MKLYKFASIFTLTFCSITSISYAQDTPLPSLAIRSLQTREFTELSKDQAIAVGLATFQDLGFIITETSAPLGFIKANQTRPDDNMIIQATLTLIPDPTKNNTITARLSLSTAPFYTGEEGANLAGQLPRQSTMLKTPKLYQQFFQAFSNAIQLKKAL</sequence>
<dbReference type="OrthoDB" id="7283715at2"/>
<dbReference type="Proteomes" id="UP000005939">
    <property type="component" value="Unassembled WGS sequence"/>
</dbReference>
<dbReference type="AlphaFoldDB" id="G6EZM7"/>
<keyword evidence="1" id="KW-0732">Signal</keyword>
<name>G6EZM7_9PROT</name>
<evidence type="ECO:0000313" key="3">
    <source>
        <dbReference type="Proteomes" id="UP000005939"/>
    </source>
</evidence>
<evidence type="ECO:0000313" key="2">
    <source>
        <dbReference type="EMBL" id="EHD14965.1"/>
    </source>
</evidence>
<dbReference type="EMBL" id="AGFR01000003">
    <property type="protein sequence ID" value="EHD14965.1"/>
    <property type="molecule type" value="Genomic_DNA"/>
</dbReference>
<feature type="chain" id="PRO_5003488638" evidence="1">
    <location>
        <begin position="24"/>
        <end position="157"/>
    </location>
</feature>
<accession>G6EZM7</accession>
<gene>
    <name evidence="2" type="ORF">CIN_08970</name>
</gene>
<organism evidence="2 3">
    <name type="scientific">Commensalibacter intestini A911</name>
    <dbReference type="NCBI Taxonomy" id="1088868"/>
    <lineage>
        <taxon>Bacteria</taxon>
        <taxon>Pseudomonadati</taxon>
        <taxon>Pseudomonadota</taxon>
        <taxon>Alphaproteobacteria</taxon>
        <taxon>Acetobacterales</taxon>
        <taxon>Acetobacteraceae</taxon>
    </lineage>
</organism>
<protein>
    <submittedName>
        <fullName evidence="2">Uncharacterized protein</fullName>
    </submittedName>
</protein>
<proteinExistence type="predicted"/>
<evidence type="ECO:0000256" key="1">
    <source>
        <dbReference type="SAM" id="SignalP"/>
    </source>
</evidence>